<dbReference type="GO" id="GO:0006123">
    <property type="term" value="P:mitochondrial electron transport, cytochrome c to oxygen"/>
    <property type="evidence" value="ECO:0007669"/>
    <property type="project" value="InterPro"/>
</dbReference>
<feature type="transmembrane region" description="Helical" evidence="9">
    <location>
        <begin position="45"/>
        <end position="63"/>
    </location>
</feature>
<dbReference type="GO" id="GO:0005743">
    <property type="term" value="C:mitochondrial inner membrane"/>
    <property type="evidence" value="ECO:0007669"/>
    <property type="project" value="UniProtKB-SubCell"/>
</dbReference>
<comment type="subcellular location">
    <subcellularLocation>
        <location evidence="1">Mitochondrion inner membrane</location>
        <topology evidence="1">Single-pass membrane protein</topology>
    </subcellularLocation>
</comment>
<evidence type="ECO:0000256" key="4">
    <source>
        <dbReference type="ARBA" id="ARBA00022692"/>
    </source>
</evidence>
<evidence type="ECO:0000256" key="9">
    <source>
        <dbReference type="SAM" id="Phobius"/>
    </source>
</evidence>
<evidence type="ECO:0000256" key="3">
    <source>
        <dbReference type="ARBA" id="ARBA00010117"/>
    </source>
</evidence>
<evidence type="ECO:0000256" key="8">
    <source>
        <dbReference type="ARBA" id="ARBA00023136"/>
    </source>
</evidence>
<dbReference type="GO" id="GO:0045277">
    <property type="term" value="C:respiratory chain complex IV"/>
    <property type="evidence" value="ECO:0007669"/>
    <property type="project" value="InterPro"/>
</dbReference>
<comment type="pathway">
    <text evidence="2">Energy metabolism; oxidative phosphorylation.</text>
</comment>
<keyword evidence="4 9" id="KW-0812">Transmembrane</keyword>
<dbReference type="Pfam" id="PF02285">
    <property type="entry name" value="COX8"/>
    <property type="match status" value="1"/>
</dbReference>
<dbReference type="InterPro" id="IPR036548">
    <property type="entry name" value="Cyt_c_oxidase_su8_sf"/>
</dbReference>
<reference evidence="10" key="1">
    <citation type="submission" date="2014-05" db="EMBL/GenBank/DDBJ databases">
        <authorList>
            <person name="Chronopoulou M."/>
        </authorList>
    </citation>
    <scope>NUCLEOTIDE SEQUENCE</scope>
    <source>
        <tissue evidence="10">Whole organism</tissue>
    </source>
</reference>
<evidence type="ECO:0000256" key="5">
    <source>
        <dbReference type="ARBA" id="ARBA00022792"/>
    </source>
</evidence>
<sequence>MTPVLSRIALSKVLGSHRMGVRNFTYKGVVTGPARVKVSNTEKCIHLSLIFIGIIGVPAYISYNIRNYRK</sequence>
<keyword evidence="8 9" id="KW-0472">Membrane</keyword>
<dbReference type="InterPro" id="IPR003205">
    <property type="entry name" value="Cyt_c_oxidase_su8"/>
</dbReference>
<dbReference type="Gene3D" id="4.10.81.10">
    <property type="entry name" value="Cytochrome c oxidase, subunit 8"/>
    <property type="match status" value="1"/>
</dbReference>
<keyword evidence="6 9" id="KW-1133">Transmembrane helix</keyword>
<comment type="similarity">
    <text evidence="3">Belongs to the cytochrome c oxidase VIII family.</text>
</comment>
<evidence type="ECO:0000256" key="1">
    <source>
        <dbReference type="ARBA" id="ARBA00004434"/>
    </source>
</evidence>
<evidence type="ECO:0000256" key="6">
    <source>
        <dbReference type="ARBA" id="ARBA00022989"/>
    </source>
</evidence>
<dbReference type="AlphaFoldDB" id="A0A0K2T729"/>
<keyword evidence="7" id="KW-0496">Mitochondrion</keyword>
<evidence type="ECO:0000256" key="2">
    <source>
        <dbReference type="ARBA" id="ARBA00004673"/>
    </source>
</evidence>
<organism evidence="10">
    <name type="scientific">Lepeophtheirus salmonis</name>
    <name type="common">Salmon louse</name>
    <name type="synonym">Caligus salmonis</name>
    <dbReference type="NCBI Taxonomy" id="72036"/>
    <lineage>
        <taxon>Eukaryota</taxon>
        <taxon>Metazoa</taxon>
        <taxon>Ecdysozoa</taxon>
        <taxon>Arthropoda</taxon>
        <taxon>Crustacea</taxon>
        <taxon>Multicrustacea</taxon>
        <taxon>Hexanauplia</taxon>
        <taxon>Copepoda</taxon>
        <taxon>Siphonostomatoida</taxon>
        <taxon>Caligidae</taxon>
        <taxon>Lepeophtheirus</taxon>
    </lineage>
</organism>
<keyword evidence="5" id="KW-0999">Mitochondrion inner membrane</keyword>
<accession>A0A0K2T729</accession>
<dbReference type="EMBL" id="HACA01004026">
    <property type="protein sequence ID" value="CDW21387.1"/>
    <property type="molecule type" value="Transcribed_RNA"/>
</dbReference>
<protein>
    <submittedName>
        <fullName evidence="10">Putative LOC100870104 [Apis florea]</fullName>
    </submittedName>
</protein>
<evidence type="ECO:0000313" key="10">
    <source>
        <dbReference type="EMBL" id="CDW21387.1"/>
    </source>
</evidence>
<name>A0A0K2T729_LEPSM</name>
<proteinExistence type="inferred from homology"/>
<evidence type="ECO:0000256" key="7">
    <source>
        <dbReference type="ARBA" id="ARBA00023128"/>
    </source>
</evidence>
<dbReference type="UniPathway" id="UPA00705"/>